<evidence type="ECO:0000313" key="2">
    <source>
        <dbReference type="Proteomes" id="UP000253729"/>
    </source>
</evidence>
<feature type="non-terminal residue" evidence="1">
    <location>
        <position position="1"/>
    </location>
</feature>
<proteinExistence type="predicted"/>
<dbReference type="EMBL" id="KZ852039">
    <property type="protein sequence ID" value="RDH35673.1"/>
    <property type="molecule type" value="Genomic_DNA"/>
</dbReference>
<protein>
    <submittedName>
        <fullName evidence="1">Uncharacterized protein</fullName>
    </submittedName>
</protein>
<organism evidence="1 2">
    <name type="scientific">Aspergillus welwitschiae</name>
    <dbReference type="NCBI Taxonomy" id="1341132"/>
    <lineage>
        <taxon>Eukaryota</taxon>
        <taxon>Fungi</taxon>
        <taxon>Dikarya</taxon>
        <taxon>Ascomycota</taxon>
        <taxon>Pezizomycotina</taxon>
        <taxon>Eurotiomycetes</taxon>
        <taxon>Eurotiomycetidae</taxon>
        <taxon>Eurotiales</taxon>
        <taxon>Aspergillaceae</taxon>
        <taxon>Aspergillus</taxon>
        <taxon>Aspergillus subgen. Circumdati</taxon>
    </lineage>
</organism>
<accession>A0A3F3Q936</accession>
<dbReference type="AlphaFoldDB" id="A0A3F3Q936"/>
<dbReference type="GeneID" id="38133697"/>
<dbReference type="Proteomes" id="UP000253729">
    <property type="component" value="Unassembled WGS sequence"/>
</dbReference>
<sequence>MSSTPLALVNQPTLRIVNNQLLFTFIRLHYAWTPMRHESITPRLATSIIIGHNMNTILTPLFEKLIFIARNSIRE</sequence>
<name>A0A3F3Q936_9EURO</name>
<evidence type="ECO:0000313" key="1">
    <source>
        <dbReference type="EMBL" id="RDH35673.1"/>
    </source>
</evidence>
<reference evidence="1 2" key="1">
    <citation type="submission" date="2018-07" db="EMBL/GenBank/DDBJ databases">
        <title>The genomes of Aspergillus section Nigri reveals drivers in fungal speciation.</title>
        <authorList>
            <consortium name="DOE Joint Genome Institute"/>
            <person name="Vesth T.C."/>
            <person name="Nybo J."/>
            <person name="Theobald S."/>
            <person name="Brandl J."/>
            <person name="Frisvad J.C."/>
            <person name="Nielsen K.F."/>
            <person name="Lyhne E.K."/>
            <person name="Kogle M.E."/>
            <person name="Kuo A."/>
            <person name="Riley R."/>
            <person name="Clum A."/>
            <person name="Nolan M."/>
            <person name="Lipzen A."/>
            <person name="Salamov A."/>
            <person name="Henrissat B."/>
            <person name="Wiebenga A."/>
            <person name="De vries R.P."/>
            <person name="Grigoriev I.V."/>
            <person name="Mortensen U.H."/>
            <person name="Andersen M.R."/>
            <person name="Baker S.E."/>
        </authorList>
    </citation>
    <scope>NUCLEOTIDE SEQUENCE [LARGE SCALE GENOMIC DNA]</scope>
    <source>
        <strain evidence="1 2">CBS 139.54b</strain>
    </source>
</reference>
<gene>
    <name evidence="1" type="ORF">BDQ94DRAFT_138985</name>
</gene>
<dbReference type="RefSeq" id="XP_026628695.1">
    <property type="nucleotide sequence ID" value="XM_026765341.1"/>
</dbReference>
<keyword evidence="2" id="KW-1185">Reference proteome</keyword>